<sequence length="97" mass="10666">MVPKSFRQYLVWGTGPSWVVLGIAFYYWANYMPDGGEGFTLLMLRNALYAGVATCLLLAVALLIHLRQGRAAKKWLAVTAMCGLNTVCLYGLAFLSS</sequence>
<feature type="transmembrane region" description="Helical" evidence="1">
    <location>
        <begin position="9"/>
        <end position="28"/>
    </location>
</feature>
<keyword evidence="1" id="KW-1133">Transmembrane helix</keyword>
<dbReference type="AlphaFoldDB" id="A0A0J1GL25"/>
<comment type="caution">
    <text evidence="2">The sequence shown here is derived from an EMBL/GenBank/DDBJ whole genome shotgun (WGS) entry which is preliminary data.</text>
</comment>
<dbReference type="Proteomes" id="UP000036426">
    <property type="component" value="Unassembled WGS sequence"/>
</dbReference>
<name>A0A0J1GL25_9GAMM</name>
<dbReference type="PATRIC" id="fig|754436.4.peg.2808"/>
<evidence type="ECO:0000256" key="1">
    <source>
        <dbReference type="SAM" id="Phobius"/>
    </source>
</evidence>
<feature type="transmembrane region" description="Helical" evidence="1">
    <location>
        <begin position="48"/>
        <end position="66"/>
    </location>
</feature>
<feature type="transmembrane region" description="Helical" evidence="1">
    <location>
        <begin position="75"/>
        <end position="95"/>
    </location>
</feature>
<keyword evidence="1" id="KW-0812">Transmembrane</keyword>
<proteinExistence type="predicted"/>
<accession>A0A0J1GL25</accession>
<reference evidence="2 3" key="1">
    <citation type="submission" date="2015-05" db="EMBL/GenBank/DDBJ databases">
        <title>Photobacterium galathea sp. nov.</title>
        <authorList>
            <person name="Machado H."/>
            <person name="Gram L."/>
        </authorList>
    </citation>
    <scope>NUCLEOTIDE SEQUENCE [LARGE SCALE GENOMIC DNA]</scope>
    <source>
        <strain evidence="2 3">DSM 25995</strain>
    </source>
</reference>
<keyword evidence="1" id="KW-0472">Membrane</keyword>
<evidence type="ECO:0000313" key="2">
    <source>
        <dbReference type="EMBL" id="KLV00316.1"/>
    </source>
</evidence>
<keyword evidence="3" id="KW-1185">Reference proteome</keyword>
<evidence type="ECO:0000313" key="3">
    <source>
        <dbReference type="Proteomes" id="UP000036426"/>
    </source>
</evidence>
<protein>
    <submittedName>
        <fullName evidence="2">Uncharacterized protein</fullName>
    </submittedName>
</protein>
<organism evidence="2 3">
    <name type="scientific">Photobacterium aphoticum</name>
    <dbReference type="NCBI Taxonomy" id="754436"/>
    <lineage>
        <taxon>Bacteria</taxon>
        <taxon>Pseudomonadati</taxon>
        <taxon>Pseudomonadota</taxon>
        <taxon>Gammaproteobacteria</taxon>
        <taxon>Vibrionales</taxon>
        <taxon>Vibrionaceae</taxon>
        <taxon>Photobacterium</taxon>
    </lineage>
</organism>
<dbReference type="EMBL" id="LDOV01000023">
    <property type="protein sequence ID" value="KLV00316.1"/>
    <property type="molecule type" value="Genomic_DNA"/>
</dbReference>
<gene>
    <name evidence="2" type="ORF">ABT58_13205</name>
</gene>